<dbReference type="RefSeq" id="XP_004832857.1">
    <property type="nucleotide sequence ID" value="XM_004832800.1"/>
</dbReference>
<comment type="caution">
    <text evidence="8">The sequence shown here is derived from an EMBL/GenBank/DDBJ whole genome shotgun (WGS) entry which is preliminary data.</text>
</comment>
<dbReference type="EMBL" id="ACOU01000003">
    <property type="protein sequence ID" value="EKX73405.1"/>
    <property type="molecule type" value="Genomic_DNA"/>
</dbReference>
<organism evidence="8 9">
    <name type="scientific">Theileria equi strain WA</name>
    <dbReference type="NCBI Taxonomy" id="1537102"/>
    <lineage>
        <taxon>Eukaryota</taxon>
        <taxon>Sar</taxon>
        <taxon>Alveolata</taxon>
        <taxon>Apicomplexa</taxon>
        <taxon>Aconoidasida</taxon>
        <taxon>Piroplasmida</taxon>
        <taxon>Theileriidae</taxon>
        <taxon>Theileria</taxon>
    </lineage>
</organism>
<comment type="similarity">
    <text evidence="2">Belongs to the mitochondrion-specific ribosomal protein mS23 family.</text>
</comment>
<evidence type="ECO:0000313" key="8">
    <source>
        <dbReference type="EMBL" id="EKX73405.1"/>
    </source>
</evidence>
<dbReference type="OrthoDB" id="206354at2759"/>
<keyword evidence="4" id="KW-0496">Mitochondrion</keyword>
<protein>
    <recommendedName>
        <fullName evidence="6">Small ribosomal subunit protein mS23</fullName>
    </recommendedName>
</protein>
<keyword evidence="9" id="KW-1185">Reference proteome</keyword>
<dbReference type="KEGG" id="beq:BEWA_054610"/>
<dbReference type="Proteomes" id="UP000031512">
    <property type="component" value="Unassembled WGS sequence"/>
</dbReference>
<dbReference type="CDD" id="cd23701">
    <property type="entry name" value="At1g26750"/>
    <property type="match status" value="1"/>
</dbReference>
<keyword evidence="5" id="KW-0687">Ribonucleoprotein</keyword>
<evidence type="ECO:0000256" key="5">
    <source>
        <dbReference type="ARBA" id="ARBA00023274"/>
    </source>
</evidence>
<comment type="subcellular location">
    <subcellularLocation>
        <location evidence="1">Mitochondrion</location>
    </subcellularLocation>
</comment>
<name>L1LDT2_THEEQ</name>
<keyword evidence="7" id="KW-0175">Coiled coil</keyword>
<dbReference type="AlphaFoldDB" id="L1LDT2"/>
<gene>
    <name evidence="8" type="ORF">BEWA_054610</name>
</gene>
<evidence type="ECO:0000256" key="1">
    <source>
        <dbReference type="ARBA" id="ARBA00004173"/>
    </source>
</evidence>
<evidence type="ECO:0000256" key="6">
    <source>
        <dbReference type="ARBA" id="ARBA00035137"/>
    </source>
</evidence>
<dbReference type="GeneID" id="15803012"/>
<evidence type="ECO:0000256" key="7">
    <source>
        <dbReference type="SAM" id="Coils"/>
    </source>
</evidence>
<evidence type="ECO:0000256" key="2">
    <source>
        <dbReference type="ARBA" id="ARBA00009864"/>
    </source>
</evidence>
<keyword evidence="3" id="KW-0689">Ribosomal protein</keyword>
<sequence>MAKGAIHITGSNFAIRRRLRWDILDRGRKLVNSGTIERPRWLDWVEMAPPLETRNLLHTDKVIKNPYIPLVTTLLKKYPHLRFEKCFDSGNEWQKGVDNYNVDHPVMQFVAYQLSLMNKGMSKTEAFMRTEKVFYRKRMEIEKNLKVAMALAIDEEAVPLYTTGFAYWNEKLAEGQGRFLIQVRNELRRIKEEVLKSQKQLEDKKVKSKP</sequence>
<reference evidence="8 9" key="1">
    <citation type="journal article" date="2012" name="BMC Genomics">
        <title>Comparative genomic analysis and phylogenetic position of Theileria equi.</title>
        <authorList>
            <person name="Kappmeyer L.S."/>
            <person name="Thiagarajan M."/>
            <person name="Herndon D.R."/>
            <person name="Ramsay J.D."/>
            <person name="Caler E."/>
            <person name="Djikeng A."/>
            <person name="Gillespie J.J."/>
            <person name="Lau A.O."/>
            <person name="Roalson E.H."/>
            <person name="Silva J.C."/>
            <person name="Silva M.G."/>
            <person name="Suarez C.E."/>
            <person name="Ueti M.W."/>
            <person name="Nene V.M."/>
            <person name="Mealey R.H."/>
            <person name="Knowles D.P."/>
            <person name="Brayton K.A."/>
        </authorList>
    </citation>
    <scope>NUCLEOTIDE SEQUENCE [LARGE SCALE GENOMIC DNA]</scope>
    <source>
        <strain evidence="8 9">WA</strain>
    </source>
</reference>
<dbReference type="InterPro" id="IPR059242">
    <property type="entry name" value="mS23_dom"/>
</dbReference>
<evidence type="ECO:0000256" key="3">
    <source>
        <dbReference type="ARBA" id="ARBA00022980"/>
    </source>
</evidence>
<evidence type="ECO:0000256" key="4">
    <source>
        <dbReference type="ARBA" id="ARBA00023128"/>
    </source>
</evidence>
<accession>L1LDT2</accession>
<feature type="coiled-coil region" evidence="7">
    <location>
        <begin position="180"/>
        <end position="207"/>
    </location>
</feature>
<dbReference type="eggNOG" id="ENOG502SPYS">
    <property type="taxonomic scope" value="Eukaryota"/>
</dbReference>
<evidence type="ECO:0000313" key="9">
    <source>
        <dbReference type="Proteomes" id="UP000031512"/>
    </source>
</evidence>
<proteinExistence type="inferred from homology"/>
<dbReference type="VEuPathDB" id="PiroplasmaDB:BEWA_054610"/>